<accession>A0A2P2KUJ1</accession>
<protein>
    <submittedName>
        <fullName evidence="1">Protein FMP32</fullName>
    </submittedName>
</protein>
<name>A0A2P2KUJ1_RHIMU</name>
<organism evidence="1">
    <name type="scientific">Rhizophora mucronata</name>
    <name type="common">Asiatic mangrove</name>
    <dbReference type="NCBI Taxonomy" id="61149"/>
    <lineage>
        <taxon>Eukaryota</taxon>
        <taxon>Viridiplantae</taxon>
        <taxon>Streptophyta</taxon>
        <taxon>Embryophyta</taxon>
        <taxon>Tracheophyta</taxon>
        <taxon>Spermatophyta</taxon>
        <taxon>Magnoliopsida</taxon>
        <taxon>eudicotyledons</taxon>
        <taxon>Gunneridae</taxon>
        <taxon>Pentapetalae</taxon>
        <taxon>rosids</taxon>
        <taxon>fabids</taxon>
        <taxon>Malpighiales</taxon>
        <taxon>Rhizophoraceae</taxon>
        <taxon>Rhizophora</taxon>
    </lineage>
</organism>
<dbReference type="AlphaFoldDB" id="A0A2P2KUJ1"/>
<dbReference type="EMBL" id="GGEC01028891">
    <property type="protein sequence ID" value="MBX09375.1"/>
    <property type="molecule type" value="Transcribed_RNA"/>
</dbReference>
<reference evidence="1" key="1">
    <citation type="submission" date="2018-02" db="EMBL/GenBank/DDBJ databases">
        <title>Rhizophora mucronata_Transcriptome.</title>
        <authorList>
            <person name="Meera S.P."/>
            <person name="Sreeshan A."/>
            <person name="Augustine A."/>
        </authorList>
    </citation>
    <scope>NUCLEOTIDE SEQUENCE</scope>
    <source>
        <tissue evidence="1">Leaf</tissue>
    </source>
</reference>
<evidence type="ECO:0000313" key="1">
    <source>
        <dbReference type="EMBL" id="MBX09375.1"/>
    </source>
</evidence>
<sequence length="49" mass="5485">MNFPVKLVREVGSFCVLISQFITYTTSFKIQIQTLSSSDLVNFIPVSEG</sequence>
<proteinExistence type="predicted"/>